<sequence>MHTITKRINSFLRSCGVGGLFVLLLSPAWAAPAPGASPSLATALAPDGTLRPGTSGSFDAHEYRMLTAPDGHPIFRPAGVRRTTGAGDENWQNGLGSGGVDGGVQAVLAVGNDVYIGGDFSVVGGVPASKIAKWNSATSTWSRVGAGAGITGFGNVNALAMINSVLYVGGGFSTVSTATSSLTVSRLAKWDGTTWSSVGQGVSGDAVSSLAVSGNSLYVGGTFTYVGGGTVAANNVAKWDASTNTWSSLGTSTGNGVSGSVNALAFNGTGTELYVGGEFTSARSGATTVTARNVARYIVASNAWSPLGTTSNGVGGQYGGERVMALAWSTATSSMYVAGYFARGGTLGAANSIVRFIPSNSSWAAVGSGFTHNNGQTAVYSLAVSGTTVYAGGSFTSSGATPLTSVAQFNGTSWAGMGDGMSIGTEGHNSSVQVYVVALVGSSVYAGGPFRRAGTVASNGLARWDGTTWSCPAPGNGADGYLYAVAVDGTSVYVGGYFTHIGGVAANRVAKWNGTTWSSLGTGAANGVGTYPNSVTALAVAGNGDVYVGGNFTLAGGAAANNVAKWNGTTWSSLGTGAANGVNNAVKALALIGSDVYVGGSFSQAGGVATPYLAKWNGTAWGAVGTGVNGPVFALARVGTTLYAGGQFSQAGGATVNFIAQWNGTAWSALGTGFDNSVTALAVSGANLYAGGTFTTGSNLALNHVAKWNGTAWSALGTGNGNGTNGTVYALAAIGNDLYIGGNFSEMNGYYPDGISAKNIARWTGSGWSPLGTGLSYGQLDNGRVHALGVDVDYRVFAGGDFTTVGDNSKATGFVGLFADMPPSLVVTAAQPLDGSYNNLTISNTAAATLTAPLRVRGTLTIQSGGRLLTASQPITGAGSFVLAPGGTLGIADAAGIAATGATGAVQVSGPRTFDAGANYIYSGTTAQVPGPALPATVASLTLSNPAGLTLGQNLTTTQALVVNSGELRTGPAAVILGPTATLSESATGYVTGAVETSRPVATPGQSQDFGGLGLMLTPASSSTALPGATTVRRLTGTAATGSTSVGMKRYFEIHAATNAGLDLTMQAQYRDDELNGVDEANLMFYRATSSAAGPWVAQTGAYARDAANNRISLSGVSGFSVWTLGSSAPLPVELTAFAAIARTGAVQLSWRTASEHNSAHFAVERSTDGHAFAALGQVPAQGNRTTPTNYTHRDANLPAGAALLYYRLRQVDADGSFSYSPVRTVAPAPTTGLALFPNPAHATATLQVTAATSDREVRVLDMRGRQAARLLLPAHAASAVLPLAGLPVGVYAVRVGAATARLVVE</sequence>
<protein>
    <submittedName>
        <fullName evidence="2">T9SS type A sorting domain-containing protein</fullName>
    </submittedName>
</protein>
<accession>A0ABY4B291</accession>
<evidence type="ECO:0000256" key="1">
    <source>
        <dbReference type="SAM" id="SignalP"/>
    </source>
</evidence>
<dbReference type="EMBL" id="CP094534">
    <property type="protein sequence ID" value="UOE33120.1"/>
    <property type="molecule type" value="Genomic_DNA"/>
</dbReference>
<keyword evidence="3" id="KW-1185">Reference proteome</keyword>
<name>A0ABY4B291_9BACT</name>
<dbReference type="SUPFAM" id="SSF50965">
    <property type="entry name" value="Galactose oxidase, central domain"/>
    <property type="match status" value="1"/>
</dbReference>
<gene>
    <name evidence="2" type="ORF">MTP16_18575</name>
</gene>
<dbReference type="Gene3D" id="2.60.40.10">
    <property type="entry name" value="Immunoglobulins"/>
    <property type="match status" value="1"/>
</dbReference>
<dbReference type="InterPro" id="IPR015915">
    <property type="entry name" value="Kelch-typ_b-propeller"/>
</dbReference>
<dbReference type="InterPro" id="IPR011043">
    <property type="entry name" value="Gal_Oxase/kelch_b-propeller"/>
</dbReference>
<dbReference type="PANTHER" id="PTHR31778">
    <property type="entry name" value="BUD SITE SELECTION PROTEIN RAX2"/>
    <property type="match status" value="1"/>
</dbReference>
<dbReference type="SUPFAM" id="SSF117281">
    <property type="entry name" value="Kelch motif"/>
    <property type="match status" value="1"/>
</dbReference>
<dbReference type="Gene3D" id="2.120.10.80">
    <property type="entry name" value="Kelch-type beta propeller"/>
    <property type="match status" value="1"/>
</dbReference>
<dbReference type="InterPro" id="IPR013783">
    <property type="entry name" value="Ig-like_fold"/>
</dbReference>
<dbReference type="PANTHER" id="PTHR31778:SF2">
    <property type="entry name" value="BUD SITE SELECTION PROTEIN RAX2"/>
    <property type="match status" value="1"/>
</dbReference>
<keyword evidence="1" id="KW-0732">Signal</keyword>
<organism evidence="2 3">
    <name type="scientific">Hymenobacter monticola</name>
    <dbReference type="NCBI Taxonomy" id="1705399"/>
    <lineage>
        <taxon>Bacteria</taxon>
        <taxon>Pseudomonadati</taxon>
        <taxon>Bacteroidota</taxon>
        <taxon>Cytophagia</taxon>
        <taxon>Cytophagales</taxon>
        <taxon>Hymenobacteraceae</taxon>
        <taxon>Hymenobacter</taxon>
    </lineage>
</organism>
<evidence type="ECO:0000313" key="2">
    <source>
        <dbReference type="EMBL" id="UOE33120.1"/>
    </source>
</evidence>
<dbReference type="RefSeq" id="WP_243512774.1">
    <property type="nucleotide sequence ID" value="NZ_CP094534.1"/>
</dbReference>
<proteinExistence type="predicted"/>
<evidence type="ECO:0000313" key="3">
    <source>
        <dbReference type="Proteomes" id="UP000831390"/>
    </source>
</evidence>
<dbReference type="Proteomes" id="UP000831390">
    <property type="component" value="Chromosome"/>
</dbReference>
<feature type="chain" id="PRO_5045267485" evidence="1">
    <location>
        <begin position="31"/>
        <end position="1306"/>
    </location>
</feature>
<feature type="signal peptide" evidence="1">
    <location>
        <begin position="1"/>
        <end position="30"/>
    </location>
</feature>
<reference evidence="2 3" key="1">
    <citation type="submission" date="2022-03" db="EMBL/GenBank/DDBJ databases">
        <title>Hymenobactersp. isolated from the air.</title>
        <authorList>
            <person name="Won M."/>
            <person name="Kwon S.-W."/>
        </authorList>
    </citation>
    <scope>NUCLEOTIDE SEQUENCE [LARGE SCALE GENOMIC DNA]</scope>
    <source>
        <strain evidence="2 3">KACC 22596</strain>
    </source>
</reference>